<dbReference type="Pfam" id="PF08100">
    <property type="entry name" value="Dimerisation"/>
    <property type="match status" value="1"/>
</dbReference>
<sequence>MRLGFRADNLLERVANWFNLAPMPIAHVFFGMMSSRTMMAGVRLGVYAALAEGPATAEALAERLKLSPEGTRALLEGLVSCEVVKRKRDRYLLDERARRWLDPRSPQYIGGFIEFNYAQWSWWSELEETVRTGKPVDIHDFAPDDPRWKDYIHAMHQLARLAAPEVASAIPLPRGAKHLLDLGGAHGWFSAELCQKHRGLKATVVDLEGSARVGREIIAAAGLSHVVTHREGDILTAELGGPYDAALLFQVVHHLSPAQNVALLRRVRTALGPKGTLAVLEYLREEVEAEPSASALIGLHYFLTSKAAAYTPAEVEGFLDDAGFKITKTQPIRRLPLQTLILAQPE</sequence>
<dbReference type="SUPFAM" id="SSF53335">
    <property type="entry name" value="S-adenosyl-L-methionine-dependent methyltransferases"/>
    <property type="match status" value="1"/>
</dbReference>
<dbReference type="PIRSF" id="PIRSF005739">
    <property type="entry name" value="O-mtase"/>
    <property type="match status" value="1"/>
</dbReference>
<keyword evidence="1 7" id="KW-0489">Methyltransferase</keyword>
<evidence type="ECO:0000256" key="1">
    <source>
        <dbReference type="ARBA" id="ARBA00022603"/>
    </source>
</evidence>
<gene>
    <name evidence="7" type="ORF">DB31_6765</name>
</gene>
<dbReference type="PATRIC" id="fig|394096.3.peg.2809"/>
<evidence type="ECO:0000313" key="8">
    <source>
        <dbReference type="Proteomes" id="UP000028725"/>
    </source>
</evidence>
<dbReference type="InterPro" id="IPR016461">
    <property type="entry name" value="COMT-like"/>
</dbReference>
<dbReference type="InterPro" id="IPR012967">
    <property type="entry name" value="COMT_dimerisation"/>
</dbReference>
<evidence type="ECO:0000259" key="5">
    <source>
        <dbReference type="Pfam" id="PF00891"/>
    </source>
</evidence>
<dbReference type="RefSeq" id="WP_044187414.1">
    <property type="nucleotide sequence ID" value="NZ_JMCB01000005.1"/>
</dbReference>
<evidence type="ECO:0000256" key="2">
    <source>
        <dbReference type="ARBA" id="ARBA00022679"/>
    </source>
</evidence>
<dbReference type="OrthoDB" id="9767938at2"/>
<feature type="domain" description="O-methyltransferase C-terminal" evidence="5">
    <location>
        <begin position="146"/>
        <end position="325"/>
    </location>
</feature>
<keyword evidence="3" id="KW-0949">S-adenosyl-L-methionine</keyword>
<dbReference type="GO" id="GO:0046983">
    <property type="term" value="F:protein dimerization activity"/>
    <property type="evidence" value="ECO:0007669"/>
    <property type="project" value="InterPro"/>
</dbReference>
<dbReference type="EMBL" id="JMCB01000005">
    <property type="protein sequence ID" value="KFE68863.1"/>
    <property type="molecule type" value="Genomic_DNA"/>
</dbReference>
<dbReference type="GO" id="GO:0008171">
    <property type="term" value="F:O-methyltransferase activity"/>
    <property type="evidence" value="ECO:0007669"/>
    <property type="project" value="InterPro"/>
</dbReference>
<evidence type="ECO:0000313" key="7">
    <source>
        <dbReference type="EMBL" id="KFE68863.1"/>
    </source>
</evidence>
<dbReference type="PANTHER" id="PTHR43712">
    <property type="entry name" value="PUTATIVE (AFU_ORTHOLOGUE AFUA_4G14580)-RELATED"/>
    <property type="match status" value="1"/>
</dbReference>
<organism evidence="7 8">
    <name type="scientific">Hyalangium minutum</name>
    <dbReference type="NCBI Taxonomy" id="394096"/>
    <lineage>
        <taxon>Bacteria</taxon>
        <taxon>Pseudomonadati</taxon>
        <taxon>Myxococcota</taxon>
        <taxon>Myxococcia</taxon>
        <taxon>Myxococcales</taxon>
        <taxon>Cystobacterineae</taxon>
        <taxon>Archangiaceae</taxon>
        <taxon>Hyalangium</taxon>
    </lineage>
</organism>
<accession>A0A085WMF0</accession>
<dbReference type="Gene3D" id="3.40.50.150">
    <property type="entry name" value="Vaccinia Virus protein VP39"/>
    <property type="match status" value="1"/>
</dbReference>
<proteinExistence type="predicted"/>
<dbReference type="Proteomes" id="UP000028725">
    <property type="component" value="Unassembled WGS sequence"/>
</dbReference>
<dbReference type="Pfam" id="PF00891">
    <property type="entry name" value="Methyltransf_2"/>
    <property type="match status" value="1"/>
</dbReference>
<comment type="caution">
    <text evidence="7">The sequence shown here is derived from an EMBL/GenBank/DDBJ whole genome shotgun (WGS) entry which is preliminary data.</text>
</comment>
<feature type="domain" description="O-methyltransferase dimerisation" evidence="6">
    <location>
        <begin position="27"/>
        <end position="101"/>
    </location>
</feature>
<keyword evidence="2 7" id="KW-0808">Transferase</keyword>
<reference evidence="7 8" key="1">
    <citation type="submission" date="2014-04" db="EMBL/GenBank/DDBJ databases">
        <title>Genome assembly of Hyalangium minutum DSM 14724.</title>
        <authorList>
            <person name="Sharma G."/>
            <person name="Subramanian S."/>
        </authorList>
    </citation>
    <scope>NUCLEOTIDE SEQUENCE [LARGE SCALE GENOMIC DNA]</scope>
    <source>
        <strain evidence="7 8">DSM 14724</strain>
    </source>
</reference>
<dbReference type="SUPFAM" id="SSF46785">
    <property type="entry name" value="Winged helix' DNA-binding domain"/>
    <property type="match status" value="1"/>
</dbReference>
<dbReference type="AlphaFoldDB" id="A0A085WMF0"/>
<evidence type="ECO:0000256" key="3">
    <source>
        <dbReference type="ARBA" id="ARBA00022691"/>
    </source>
</evidence>
<dbReference type="PROSITE" id="PS51683">
    <property type="entry name" value="SAM_OMT_II"/>
    <property type="match status" value="1"/>
</dbReference>
<dbReference type="InterPro" id="IPR036388">
    <property type="entry name" value="WH-like_DNA-bd_sf"/>
</dbReference>
<dbReference type="SMR" id="A0A085WMF0"/>
<dbReference type="Gene3D" id="1.10.10.10">
    <property type="entry name" value="Winged helix-like DNA-binding domain superfamily/Winged helix DNA-binding domain"/>
    <property type="match status" value="1"/>
</dbReference>
<evidence type="ECO:0000259" key="6">
    <source>
        <dbReference type="Pfam" id="PF08100"/>
    </source>
</evidence>
<protein>
    <submittedName>
        <fullName evidence="7">Putative O-methyltransferase</fullName>
    </submittedName>
</protein>
<dbReference type="STRING" id="394096.DB31_6765"/>
<name>A0A085WMF0_9BACT</name>
<dbReference type="CDD" id="cd02440">
    <property type="entry name" value="AdoMet_MTases"/>
    <property type="match status" value="1"/>
</dbReference>
<dbReference type="InterPro" id="IPR029063">
    <property type="entry name" value="SAM-dependent_MTases_sf"/>
</dbReference>
<keyword evidence="8" id="KW-1185">Reference proteome</keyword>
<dbReference type="PANTHER" id="PTHR43712:SF2">
    <property type="entry name" value="O-METHYLTRANSFERASE CICE"/>
    <property type="match status" value="1"/>
</dbReference>
<dbReference type="InterPro" id="IPR001077">
    <property type="entry name" value="COMT_C"/>
</dbReference>
<dbReference type="InterPro" id="IPR036390">
    <property type="entry name" value="WH_DNA-bd_sf"/>
</dbReference>
<evidence type="ECO:0000256" key="4">
    <source>
        <dbReference type="PIRSR" id="PIRSR005739-1"/>
    </source>
</evidence>
<feature type="active site" description="Proton acceptor" evidence="4">
    <location>
        <position position="253"/>
    </location>
</feature>
<dbReference type="GO" id="GO:0032259">
    <property type="term" value="P:methylation"/>
    <property type="evidence" value="ECO:0007669"/>
    <property type="project" value="UniProtKB-KW"/>
</dbReference>